<dbReference type="GO" id="GO:0005783">
    <property type="term" value="C:endoplasmic reticulum"/>
    <property type="evidence" value="ECO:0007669"/>
    <property type="project" value="TreeGrafter"/>
</dbReference>
<evidence type="ECO:0000256" key="6">
    <source>
        <dbReference type="ARBA" id="ARBA00022679"/>
    </source>
</evidence>
<dbReference type="GO" id="GO:0046513">
    <property type="term" value="P:ceramide biosynthetic process"/>
    <property type="evidence" value="ECO:0007669"/>
    <property type="project" value="TreeGrafter"/>
</dbReference>
<dbReference type="PANTHER" id="PTHR13693">
    <property type="entry name" value="CLASS II AMINOTRANSFERASE/8-AMINO-7-OXONONANOATE SYNTHASE"/>
    <property type="match status" value="1"/>
</dbReference>
<dbReference type="Proteomes" id="UP001201812">
    <property type="component" value="Unassembled WGS sequence"/>
</dbReference>
<organism evidence="16 17">
    <name type="scientific">Ditylenchus destructor</name>
    <dbReference type="NCBI Taxonomy" id="166010"/>
    <lineage>
        <taxon>Eukaryota</taxon>
        <taxon>Metazoa</taxon>
        <taxon>Ecdysozoa</taxon>
        <taxon>Nematoda</taxon>
        <taxon>Chromadorea</taxon>
        <taxon>Rhabditida</taxon>
        <taxon>Tylenchina</taxon>
        <taxon>Tylenchomorpha</taxon>
        <taxon>Sphaerularioidea</taxon>
        <taxon>Anguinidae</taxon>
        <taxon>Anguininae</taxon>
        <taxon>Ditylenchus</taxon>
    </lineage>
</organism>
<feature type="transmembrane region" description="Helical" evidence="14">
    <location>
        <begin position="20"/>
        <end position="38"/>
    </location>
</feature>
<dbReference type="InterPro" id="IPR004839">
    <property type="entry name" value="Aminotransferase_I/II_large"/>
</dbReference>
<comment type="cofactor">
    <cofactor evidence="1">
        <name>pyridoxal 5'-phosphate</name>
        <dbReference type="ChEBI" id="CHEBI:597326"/>
    </cofactor>
</comment>
<keyword evidence="7" id="KW-0663">Pyridoxal phosphate</keyword>
<protein>
    <recommendedName>
        <fullName evidence="11">Serine palmitoyltransferase 1</fullName>
        <ecNumber evidence="5">2.3.1.50</ecNumber>
    </recommendedName>
    <alternativeName>
        <fullName evidence="12">Long chain base biosynthesis protein 1</fullName>
    </alternativeName>
    <alternativeName>
        <fullName evidence="13">Serine-palmitoyl-CoA transferase 1</fullName>
    </alternativeName>
</protein>
<evidence type="ECO:0000256" key="9">
    <source>
        <dbReference type="ARBA" id="ARBA00023098"/>
    </source>
</evidence>
<dbReference type="GO" id="GO:0046512">
    <property type="term" value="P:sphingosine biosynthetic process"/>
    <property type="evidence" value="ECO:0007669"/>
    <property type="project" value="TreeGrafter"/>
</dbReference>
<dbReference type="GO" id="GO:0030170">
    <property type="term" value="F:pyridoxal phosphate binding"/>
    <property type="evidence" value="ECO:0007669"/>
    <property type="project" value="InterPro"/>
</dbReference>
<evidence type="ECO:0000256" key="2">
    <source>
        <dbReference type="ARBA" id="ARBA00004760"/>
    </source>
</evidence>
<dbReference type="PANTHER" id="PTHR13693:SF2">
    <property type="entry name" value="SERINE PALMITOYLTRANSFERASE 1"/>
    <property type="match status" value="1"/>
</dbReference>
<dbReference type="Pfam" id="PF00155">
    <property type="entry name" value="Aminotran_1_2"/>
    <property type="match status" value="1"/>
</dbReference>
<evidence type="ECO:0000256" key="7">
    <source>
        <dbReference type="ARBA" id="ARBA00022898"/>
    </source>
</evidence>
<dbReference type="InterPro" id="IPR015422">
    <property type="entry name" value="PyrdxlP-dep_Trfase_small"/>
</dbReference>
<dbReference type="AlphaFoldDB" id="A0AAD4N6W3"/>
<evidence type="ECO:0000256" key="13">
    <source>
        <dbReference type="ARBA" id="ARBA00042649"/>
    </source>
</evidence>
<evidence type="ECO:0000256" key="3">
    <source>
        <dbReference type="ARBA" id="ARBA00004991"/>
    </source>
</evidence>
<keyword evidence="17" id="KW-1185">Reference proteome</keyword>
<dbReference type="GO" id="GO:0016020">
    <property type="term" value="C:membrane"/>
    <property type="evidence" value="ECO:0007669"/>
    <property type="project" value="GOC"/>
</dbReference>
<keyword evidence="9" id="KW-0443">Lipid metabolism</keyword>
<evidence type="ECO:0000256" key="8">
    <source>
        <dbReference type="ARBA" id="ARBA00022919"/>
    </source>
</evidence>
<evidence type="ECO:0000256" key="12">
    <source>
        <dbReference type="ARBA" id="ARBA00041765"/>
    </source>
</evidence>
<gene>
    <name evidence="16" type="ORF">DdX_06799</name>
</gene>
<evidence type="ECO:0000259" key="15">
    <source>
        <dbReference type="Pfam" id="PF00155"/>
    </source>
</evidence>
<comment type="similarity">
    <text evidence="4">Belongs to the class-II pyridoxal-phosphate-dependent aminotransferase family.</text>
</comment>
<name>A0AAD4N6W3_9BILA</name>
<dbReference type="InterPro" id="IPR015421">
    <property type="entry name" value="PyrdxlP-dep_Trfase_major"/>
</dbReference>
<reference evidence="16" key="1">
    <citation type="submission" date="2022-01" db="EMBL/GenBank/DDBJ databases">
        <title>Genome Sequence Resource for Two Populations of Ditylenchus destructor, the Migratory Endoparasitic Phytonematode.</title>
        <authorList>
            <person name="Zhang H."/>
            <person name="Lin R."/>
            <person name="Xie B."/>
        </authorList>
    </citation>
    <scope>NUCLEOTIDE SEQUENCE</scope>
    <source>
        <strain evidence="16">BazhouSP</strain>
    </source>
</reference>
<evidence type="ECO:0000256" key="14">
    <source>
        <dbReference type="SAM" id="Phobius"/>
    </source>
</evidence>
<evidence type="ECO:0000256" key="5">
    <source>
        <dbReference type="ARBA" id="ARBA00013220"/>
    </source>
</evidence>
<dbReference type="GO" id="GO:0008483">
    <property type="term" value="F:transaminase activity"/>
    <property type="evidence" value="ECO:0007669"/>
    <property type="project" value="UniProtKB-KW"/>
</dbReference>
<evidence type="ECO:0000313" key="16">
    <source>
        <dbReference type="EMBL" id="KAI1717071.1"/>
    </source>
</evidence>
<comment type="caution">
    <text evidence="16">The sequence shown here is derived from an EMBL/GenBank/DDBJ whole genome shotgun (WGS) entry which is preliminary data.</text>
</comment>
<dbReference type="Gene3D" id="3.90.1150.10">
    <property type="entry name" value="Aspartate Aminotransferase, domain 1"/>
    <property type="match status" value="1"/>
</dbReference>
<keyword evidence="6" id="KW-0808">Transferase</keyword>
<comment type="pathway">
    <text evidence="3">Sphingolipid metabolism.</text>
</comment>
<evidence type="ECO:0000256" key="11">
    <source>
        <dbReference type="ARBA" id="ARBA00041066"/>
    </source>
</evidence>
<evidence type="ECO:0000256" key="10">
    <source>
        <dbReference type="ARBA" id="ARBA00023315"/>
    </source>
</evidence>
<dbReference type="EC" id="2.3.1.50" evidence="5"/>
<keyword evidence="14" id="KW-0472">Membrane</keyword>
<evidence type="ECO:0000256" key="1">
    <source>
        <dbReference type="ARBA" id="ARBA00001933"/>
    </source>
</evidence>
<evidence type="ECO:0000256" key="4">
    <source>
        <dbReference type="ARBA" id="ARBA00008392"/>
    </source>
</evidence>
<dbReference type="GO" id="GO:0004758">
    <property type="term" value="F:serine C-palmitoyltransferase activity"/>
    <property type="evidence" value="ECO:0007669"/>
    <property type="project" value="UniProtKB-EC"/>
</dbReference>
<keyword evidence="14" id="KW-1133">Transmembrane helix</keyword>
<keyword evidence="8" id="KW-0746">Sphingolipid metabolism</keyword>
<feature type="domain" description="Aminotransferase class I/classII large" evidence="15">
    <location>
        <begin position="102"/>
        <end position="286"/>
    </location>
</feature>
<dbReference type="InterPro" id="IPR015424">
    <property type="entry name" value="PyrdxlP-dep_Trfase"/>
</dbReference>
<accession>A0AAD4N6W3</accession>
<dbReference type="InterPro" id="IPR050087">
    <property type="entry name" value="AON_synthase_class-II"/>
</dbReference>
<sequence length="296" mass="33717">MEGIYGWTSLRETVSSVTHFHYALETILIVTVITLFMMRRQRQINKRKHKVPELTEQEKDDIIAAWVPEPLVPETTQEEHQSGNQRFVDGKMGKVVSIEGKDYLNLATYNFLGFVGDKRIEEVAKKTIFKYGVGSCGPRGFYGTVDVHLDLERDLAQYMGCEEAVLYSYGFATIASAIPAYAKRGDIIYADKGVNFAVQKGLQASRSRIEWFEHNNMGDLERLLEEQAEQDKKNPKKAKLVRRFIVVEGLYAKTADLCPLSKIMELKWKYKVRVFIDESLSFGVIGKMGKGDHSND</sequence>
<dbReference type="SUPFAM" id="SSF53383">
    <property type="entry name" value="PLP-dependent transferases"/>
    <property type="match status" value="1"/>
</dbReference>
<keyword evidence="16" id="KW-0032">Aminotransferase</keyword>
<keyword evidence="14" id="KW-0812">Transmembrane</keyword>
<dbReference type="Gene3D" id="3.40.640.10">
    <property type="entry name" value="Type I PLP-dependent aspartate aminotransferase-like (Major domain)"/>
    <property type="match status" value="1"/>
</dbReference>
<proteinExistence type="inferred from homology"/>
<evidence type="ECO:0000313" key="17">
    <source>
        <dbReference type="Proteomes" id="UP001201812"/>
    </source>
</evidence>
<comment type="pathway">
    <text evidence="2">Lipid metabolism; sphingolipid metabolism.</text>
</comment>
<dbReference type="EMBL" id="JAKKPZ010000009">
    <property type="protein sequence ID" value="KAI1717071.1"/>
    <property type="molecule type" value="Genomic_DNA"/>
</dbReference>
<keyword evidence="10" id="KW-0012">Acyltransferase</keyword>